<accession>A0ABN6CXZ9</accession>
<name>A0ABN6CXZ9_9GAMM</name>
<proteinExistence type="predicted"/>
<evidence type="ECO:0000313" key="1">
    <source>
        <dbReference type="EMBL" id="BCN93958.1"/>
    </source>
</evidence>
<dbReference type="Proteomes" id="UP001054820">
    <property type="component" value="Chromosome"/>
</dbReference>
<organism evidence="1 2">
    <name type="scientific">Thiomicrorhabdus immobilis</name>
    <dbReference type="NCBI Taxonomy" id="2791037"/>
    <lineage>
        <taxon>Bacteria</taxon>
        <taxon>Pseudomonadati</taxon>
        <taxon>Pseudomonadota</taxon>
        <taxon>Gammaproteobacteria</taxon>
        <taxon>Thiotrichales</taxon>
        <taxon>Piscirickettsiaceae</taxon>
        <taxon>Thiomicrorhabdus</taxon>
    </lineage>
</organism>
<evidence type="ECO:0000313" key="2">
    <source>
        <dbReference type="Proteomes" id="UP001054820"/>
    </source>
</evidence>
<dbReference type="EMBL" id="AP024202">
    <property type="protein sequence ID" value="BCN93958.1"/>
    <property type="molecule type" value="Genomic_DNA"/>
</dbReference>
<keyword evidence="2" id="KW-1185">Reference proteome</keyword>
<protein>
    <submittedName>
        <fullName evidence="1">Uncharacterized protein</fullName>
    </submittedName>
</protein>
<gene>
    <name evidence="1" type="ORF">THMIRHAM_17430</name>
</gene>
<reference evidence="1" key="1">
    <citation type="journal article" date="2022" name="Arch. Microbiol.">
        <title>Thiomicrorhabdus immobilis sp. nov., a mesophilic sulfur-oxidizing bacterium isolated from sediment of a brackish lake in northern Japan.</title>
        <authorList>
            <person name="Kojima H."/>
            <person name="Mochizuki J."/>
            <person name="Kanda M."/>
            <person name="Watanabe T."/>
            <person name="Fukui M."/>
        </authorList>
    </citation>
    <scope>NUCLEOTIDE SEQUENCE</scope>
    <source>
        <strain evidence="1">Am19</strain>
    </source>
</reference>
<sequence length="51" mass="5916">MGSFYLLNPIRLELLRDLDKIIFLELHGNLKLFKLLSAIKKATLQKAFINT</sequence>